<keyword evidence="2" id="KW-1133">Transmembrane helix</keyword>
<gene>
    <name evidence="3" type="ORF">DFP72DRAFT_913859</name>
</gene>
<evidence type="ECO:0000313" key="3">
    <source>
        <dbReference type="EMBL" id="KAF6749289.1"/>
    </source>
</evidence>
<proteinExistence type="predicted"/>
<feature type="transmembrane region" description="Helical" evidence="2">
    <location>
        <begin position="307"/>
        <end position="330"/>
    </location>
</feature>
<feature type="region of interest" description="Disordered" evidence="1">
    <location>
        <begin position="355"/>
        <end position="468"/>
    </location>
</feature>
<evidence type="ECO:0000313" key="4">
    <source>
        <dbReference type="Proteomes" id="UP000521943"/>
    </source>
</evidence>
<protein>
    <recommendedName>
        <fullName evidence="5">Transmembrane protein</fullName>
    </recommendedName>
</protein>
<reference evidence="3 4" key="1">
    <citation type="submission" date="2020-07" db="EMBL/GenBank/DDBJ databases">
        <title>Comparative genomics of pyrophilous fungi reveals a link between fire events and developmental genes.</title>
        <authorList>
            <consortium name="DOE Joint Genome Institute"/>
            <person name="Steindorff A.S."/>
            <person name="Carver A."/>
            <person name="Calhoun S."/>
            <person name="Stillman K."/>
            <person name="Liu H."/>
            <person name="Lipzen A."/>
            <person name="Pangilinan J."/>
            <person name="Labutti K."/>
            <person name="Bruns T.D."/>
            <person name="Grigoriev I.V."/>
        </authorList>
    </citation>
    <scope>NUCLEOTIDE SEQUENCE [LARGE SCALE GENOMIC DNA]</scope>
    <source>
        <strain evidence="3 4">CBS 144469</strain>
    </source>
</reference>
<feature type="compositionally biased region" description="Polar residues" evidence="1">
    <location>
        <begin position="443"/>
        <end position="461"/>
    </location>
</feature>
<name>A0A8H6HLM3_9AGAR</name>
<sequence length="468" mass="50912">MSLVIVDDFELGRYWKFWRGLMNCTSSAHELNAYNGTILSCHARDNKSVLGPVSLSIQYSGSTLVLVGRPTAKLKLKYTLDNEPILQQASLNITTENIGKNGAAFWSLNTPPAGIHTVEIWPYDDDFHLDYIACKDPIAADALNTDARYYVGSSDTDKVKYSGDWDVTRRDAAALPTLPFGGSWSSTSTTGGLSTNFTGEQIFLYGYKNYAEGTLRLRYTIDENITQQLLVFDGQQPVNASRWEFVNLFNATVDPGKHTLTLEAVATEGQSFNLNFLTYSPSPPPAWITHDSPPSGADSNGGQSNKIVILGAVIGSVGGSLLLVVLYLLLRYHKKAKAQAPKNVFPLQPYPTSQGPTVPFDMPDPYAARVSPSPRPHDSEDEDWEGPAREPAPPPWAPLQAGESTTDGAGPLGLPDPSNSSIQPDPPSYVTFAPYAVPPPTYPDSQLPNETLNQSHSQIPRNAQIDGP</sequence>
<keyword evidence="2" id="KW-0812">Transmembrane</keyword>
<comment type="caution">
    <text evidence="3">The sequence shown here is derived from an EMBL/GenBank/DDBJ whole genome shotgun (WGS) entry which is preliminary data.</text>
</comment>
<dbReference type="EMBL" id="JACGCI010000064">
    <property type="protein sequence ID" value="KAF6749289.1"/>
    <property type="molecule type" value="Genomic_DNA"/>
</dbReference>
<dbReference type="Gene3D" id="2.60.120.260">
    <property type="entry name" value="Galactose-binding domain-like"/>
    <property type="match status" value="1"/>
</dbReference>
<organism evidence="3 4">
    <name type="scientific">Ephemerocybe angulata</name>
    <dbReference type="NCBI Taxonomy" id="980116"/>
    <lineage>
        <taxon>Eukaryota</taxon>
        <taxon>Fungi</taxon>
        <taxon>Dikarya</taxon>
        <taxon>Basidiomycota</taxon>
        <taxon>Agaricomycotina</taxon>
        <taxon>Agaricomycetes</taxon>
        <taxon>Agaricomycetidae</taxon>
        <taxon>Agaricales</taxon>
        <taxon>Agaricineae</taxon>
        <taxon>Psathyrellaceae</taxon>
        <taxon>Ephemerocybe</taxon>
    </lineage>
</organism>
<dbReference type="OrthoDB" id="2927144at2759"/>
<accession>A0A8H6HLM3</accession>
<dbReference type="Proteomes" id="UP000521943">
    <property type="component" value="Unassembled WGS sequence"/>
</dbReference>
<evidence type="ECO:0000256" key="2">
    <source>
        <dbReference type="SAM" id="Phobius"/>
    </source>
</evidence>
<keyword evidence="2" id="KW-0472">Membrane</keyword>
<evidence type="ECO:0000256" key="1">
    <source>
        <dbReference type="SAM" id="MobiDB-lite"/>
    </source>
</evidence>
<dbReference type="AlphaFoldDB" id="A0A8H6HLM3"/>
<evidence type="ECO:0008006" key="5">
    <source>
        <dbReference type="Google" id="ProtNLM"/>
    </source>
</evidence>
<keyword evidence="4" id="KW-1185">Reference proteome</keyword>